<dbReference type="EMBL" id="MHJO01000034">
    <property type="protein sequence ID" value="OGY68575.1"/>
    <property type="molecule type" value="Genomic_DNA"/>
</dbReference>
<evidence type="ECO:0000313" key="1">
    <source>
        <dbReference type="EMBL" id="OGY68575.1"/>
    </source>
</evidence>
<dbReference type="Proteomes" id="UP000176611">
    <property type="component" value="Unassembled WGS sequence"/>
</dbReference>
<evidence type="ECO:0000313" key="2">
    <source>
        <dbReference type="Proteomes" id="UP000176611"/>
    </source>
</evidence>
<protein>
    <submittedName>
        <fullName evidence="1">Uncharacterized protein</fullName>
    </submittedName>
</protein>
<dbReference type="AlphaFoldDB" id="A0A1G1ZVS8"/>
<name>A0A1G1ZVS8_9BACT</name>
<sequence length="103" mass="12135">MESEKQHVEHEPTPRDISQEFLNMDWSEFHGFLRTLRDEPALSITIDWKDVPTARRLKAFLEDMRAKSRGQKRTATIRATEAQYMQELNVFASGVKRELVEEK</sequence>
<organism evidence="1 2">
    <name type="scientific">Candidatus Harrisonbacteria bacterium RIFOXYD1_FULL_40_9</name>
    <dbReference type="NCBI Taxonomy" id="1798412"/>
    <lineage>
        <taxon>Bacteria</taxon>
        <taxon>Candidatus Harrisoniibacteriota</taxon>
    </lineage>
</organism>
<comment type="caution">
    <text evidence="1">The sequence shown here is derived from an EMBL/GenBank/DDBJ whole genome shotgun (WGS) entry which is preliminary data.</text>
</comment>
<gene>
    <name evidence="1" type="ORF">A2586_03080</name>
</gene>
<reference evidence="1 2" key="1">
    <citation type="journal article" date="2016" name="Nat. Commun.">
        <title>Thousands of microbial genomes shed light on interconnected biogeochemical processes in an aquifer system.</title>
        <authorList>
            <person name="Anantharaman K."/>
            <person name="Brown C.T."/>
            <person name="Hug L.A."/>
            <person name="Sharon I."/>
            <person name="Castelle C.J."/>
            <person name="Probst A.J."/>
            <person name="Thomas B.C."/>
            <person name="Singh A."/>
            <person name="Wilkins M.J."/>
            <person name="Karaoz U."/>
            <person name="Brodie E.L."/>
            <person name="Williams K.H."/>
            <person name="Hubbard S.S."/>
            <person name="Banfield J.F."/>
        </authorList>
    </citation>
    <scope>NUCLEOTIDE SEQUENCE [LARGE SCALE GENOMIC DNA]</scope>
</reference>
<proteinExistence type="predicted"/>
<accession>A0A1G1ZVS8</accession>